<reference evidence="3 4" key="1">
    <citation type="submission" date="2023-12" db="EMBL/GenBank/DDBJ databases">
        <title>Novel species of the genus Arcicella isolated from rivers.</title>
        <authorList>
            <person name="Lu H."/>
        </authorList>
    </citation>
    <scope>NUCLEOTIDE SEQUENCE [LARGE SCALE GENOMIC DNA]</scope>
    <source>
        <strain evidence="3 4">DC2W</strain>
    </source>
</reference>
<comment type="caution">
    <text evidence="3">The sequence shown here is derived from an EMBL/GenBank/DDBJ whole genome shotgun (WGS) entry which is preliminary data.</text>
</comment>
<keyword evidence="1" id="KW-0472">Membrane</keyword>
<dbReference type="PANTHER" id="PTHR34220:SF7">
    <property type="entry name" value="SENSOR HISTIDINE KINASE YPDA"/>
    <property type="match status" value="1"/>
</dbReference>
<dbReference type="InterPro" id="IPR036890">
    <property type="entry name" value="HATPase_C_sf"/>
</dbReference>
<protein>
    <submittedName>
        <fullName evidence="3">Histidine kinase</fullName>
    </submittedName>
</protein>
<evidence type="ECO:0000313" key="4">
    <source>
        <dbReference type="Proteomes" id="UP001303899"/>
    </source>
</evidence>
<name>A0ABU5RZQ6_9BACT</name>
<dbReference type="RefSeq" id="WP_323325595.1">
    <property type="nucleotide sequence ID" value="NZ_JAYGIL010000003.1"/>
</dbReference>
<keyword evidence="1" id="KW-0812">Transmembrane</keyword>
<dbReference type="Pfam" id="PF06580">
    <property type="entry name" value="His_kinase"/>
    <property type="match status" value="1"/>
</dbReference>
<keyword evidence="1" id="KW-1133">Transmembrane helix</keyword>
<dbReference type="InterPro" id="IPR010559">
    <property type="entry name" value="Sig_transdc_His_kin_internal"/>
</dbReference>
<gene>
    <name evidence="3" type="ORF">VB776_02225</name>
</gene>
<sequence>MNSINIRYHYYYWILDFSFHAFIHYSNFDTKINVTSLGIIFYNILLKMLVFYLSLKVIFPLLLDRKKPIMLSLVTILVIFLIANLGVLIDRTLMPKTEENINTTPFWSTNVMLRFWYLMMMIPTAFVYWYAEKIVNQEKRKQEIARQTNELEKVIVRSELSSIKNQINPDFLFKTLHFFNVQAKVYSTNLSRAITLLSDIMSYALHDNYQVEKVPLSSELKHIQNYIEIQQLRFDNRLQIILSVFGDLSEKRIMPLILITFVENAFKHGELNNCERPLRIVVEVQENELRFMTHNYKREGPREISGKIGLENTKKRLLLGYAGSHCLKITDEAGFYEVSLSLKV</sequence>
<keyword evidence="4" id="KW-1185">Reference proteome</keyword>
<dbReference type="Proteomes" id="UP001303899">
    <property type="component" value="Unassembled WGS sequence"/>
</dbReference>
<dbReference type="InterPro" id="IPR050640">
    <property type="entry name" value="Bact_2-comp_sensor_kinase"/>
</dbReference>
<keyword evidence="3" id="KW-0418">Kinase</keyword>
<feature type="transmembrane region" description="Helical" evidence="1">
    <location>
        <begin position="115"/>
        <end position="131"/>
    </location>
</feature>
<evidence type="ECO:0000259" key="2">
    <source>
        <dbReference type="Pfam" id="PF06580"/>
    </source>
</evidence>
<feature type="domain" description="Signal transduction histidine kinase internal region" evidence="2">
    <location>
        <begin position="159"/>
        <end position="238"/>
    </location>
</feature>
<feature type="transmembrane region" description="Helical" evidence="1">
    <location>
        <begin position="69"/>
        <end position="89"/>
    </location>
</feature>
<dbReference type="Gene3D" id="3.30.565.10">
    <property type="entry name" value="Histidine kinase-like ATPase, C-terminal domain"/>
    <property type="match status" value="1"/>
</dbReference>
<proteinExistence type="predicted"/>
<evidence type="ECO:0000313" key="3">
    <source>
        <dbReference type="EMBL" id="MEA5401713.1"/>
    </source>
</evidence>
<dbReference type="EMBL" id="JAYGIL010000003">
    <property type="protein sequence ID" value="MEA5401713.1"/>
    <property type="molecule type" value="Genomic_DNA"/>
</dbReference>
<dbReference type="PANTHER" id="PTHR34220">
    <property type="entry name" value="SENSOR HISTIDINE KINASE YPDA"/>
    <property type="match status" value="1"/>
</dbReference>
<keyword evidence="3" id="KW-0808">Transferase</keyword>
<dbReference type="GO" id="GO:0016301">
    <property type="term" value="F:kinase activity"/>
    <property type="evidence" value="ECO:0007669"/>
    <property type="project" value="UniProtKB-KW"/>
</dbReference>
<feature type="transmembrane region" description="Helical" evidence="1">
    <location>
        <begin position="40"/>
        <end position="62"/>
    </location>
</feature>
<evidence type="ECO:0000256" key="1">
    <source>
        <dbReference type="SAM" id="Phobius"/>
    </source>
</evidence>
<organism evidence="3 4">
    <name type="scientific">Arcicella gelida</name>
    <dbReference type="NCBI Taxonomy" id="2984195"/>
    <lineage>
        <taxon>Bacteria</taxon>
        <taxon>Pseudomonadati</taxon>
        <taxon>Bacteroidota</taxon>
        <taxon>Cytophagia</taxon>
        <taxon>Cytophagales</taxon>
        <taxon>Flectobacillaceae</taxon>
        <taxon>Arcicella</taxon>
    </lineage>
</organism>
<accession>A0ABU5RZQ6</accession>